<proteinExistence type="predicted"/>
<evidence type="ECO:0000313" key="4">
    <source>
        <dbReference type="Proteomes" id="UP001174934"/>
    </source>
</evidence>
<organism evidence="3 4">
    <name type="scientific">Bombardia bombarda</name>
    <dbReference type="NCBI Taxonomy" id="252184"/>
    <lineage>
        <taxon>Eukaryota</taxon>
        <taxon>Fungi</taxon>
        <taxon>Dikarya</taxon>
        <taxon>Ascomycota</taxon>
        <taxon>Pezizomycotina</taxon>
        <taxon>Sordariomycetes</taxon>
        <taxon>Sordariomycetidae</taxon>
        <taxon>Sordariales</taxon>
        <taxon>Lasiosphaeriaceae</taxon>
        <taxon>Bombardia</taxon>
    </lineage>
</organism>
<evidence type="ECO:0000256" key="2">
    <source>
        <dbReference type="SAM" id="SignalP"/>
    </source>
</evidence>
<dbReference type="EMBL" id="JAULSR010000001">
    <property type="protein sequence ID" value="KAK0635328.1"/>
    <property type="molecule type" value="Genomic_DNA"/>
</dbReference>
<protein>
    <submittedName>
        <fullName evidence="3">Uncharacterized protein</fullName>
    </submittedName>
</protein>
<evidence type="ECO:0000313" key="3">
    <source>
        <dbReference type="EMBL" id="KAK0635328.1"/>
    </source>
</evidence>
<comment type="caution">
    <text evidence="3">The sequence shown here is derived from an EMBL/GenBank/DDBJ whole genome shotgun (WGS) entry which is preliminary data.</text>
</comment>
<sequence>MLSLLLFCVAYLARLLQSSYMPRKKPEETLEREESDQAAMVSPRAGHFEEEMVLSVGDYKRQTSPRHYNHDTGILADDTDAGCWVLATARDLQVGRYVCCVSIESRNRERNLTTKKEGN</sequence>
<dbReference type="Proteomes" id="UP001174934">
    <property type="component" value="Unassembled WGS sequence"/>
</dbReference>
<gene>
    <name evidence="3" type="ORF">B0T17DRAFT_515972</name>
</gene>
<keyword evidence="2" id="KW-0732">Signal</keyword>
<feature type="signal peptide" evidence="2">
    <location>
        <begin position="1"/>
        <end position="18"/>
    </location>
</feature>
<accession>A0AA39XJS3</accession>
<feature type="chain" id="PRO_5041276241" evidence="2">
    <location>
        <begin position="19"/>
        <end position="119"/>
    </location>
</feature>
<feature type="region of interest" description="Disordered" evidence="1">
    <location>
        <begin position="23"/>
        <end position="43"/>
    </location>
</feature>
<keyword evidence="4" id="KW-1185">Reference proteome</keyword>
<name>A0AA39XJS3_9PEZI</name>
<evidence type="ECO:0000256" key="1">
    <source>
        <dbReference type="SAM" id="MobiDB-lite"/>
    </source>
</evidence>
<dbReference type="AlphaFoldDB" id="A0AA39XJS3"/>
<reference evidence="3" key="1">
    <citation type="submission" date="2023-06" db="EMBL/GenBank/DDBJ databases">
        <title>Genome-scale phylogeny and comparative genomics of the fungal order Sordariales.</title>
        <authorList>
            <consortium name="Lawrence Berkeley National Laboratory"/>
            <person name="Hensen N."/>
            <person name="Bonometti L."/>
            <person name="Westerberg I."/>
            <person name="Brannstrom I.O."/>
            <person name="Guillou S."/>
            <person name="Cros-Aarteil S."/>
            <person name="Calhoun S."/>
            <person name="Haridas S."/>
            <person name="Kuo A."/>
            <person name="Mondo S."/>
            <person name="Pangilinan J."/>
            <person name="Riley R."/>
            <person name="LaButti K."/>
            <person name="Andreopoulos B."/>
            <person name="Lipzen A."/>
            <person name="Chen C."/>
            <person name="Yanf M."/>
            <person name="Daum C."/>
            <person name="Ng V."/>
            <person name="Clum A."/>
            <person name="Steindorff A."/>
            <person name="Ohm R."/>
            <person name="Martin F."/>
            <person name="Silar P."/>
            <person name="Natvig D."/>
            <person name="Lalanne C."/>
            <person name="Gautier V."/>
            <person name="Ament-velasquez S.L."/>
            <person name="Kruys A."/>
            <person name="Hutchinson M.I."/>
            <person name="Powell A.J."/>
            <person name="Barry K."/>
            <person name="Miller A.N."/>
            <person name="Grigoriev I.V."/>
            <person name="Debuchy R."/>
            <person name="Gladieux P."/>
            <person name="Thoren M.H."/>
            <person name="Johannesson H."/>
        </authorList>
    </citation>
    <scope>NUCLEOTIDE SEQUENCE</scope>
    <source>
        <strain evidence="3">SMH3391-2</strain>
    </source>
</reference>